<accession>A0A132AHY1</accession>
<comment type="caution">
    <text evidence="1">The sequence shown here is derived from an EMBL/GenBank/DDBJ whole genome shotgun (WGS) entry which is preliminary data.</text>
</comment>
<dbReference type="VEuPathDB" id="VectorBase:SSCA002005"/>
<proteinExistence type="predicted"/>
<protein>
    <submittedName>
        <fullName evidence="1">Uncharacterized protein</fullName>
    </submittedName>
</protein>
<dbReference type="Proteomes" id="UP000616769">
    <property type="component" value="Unassembled WGS sequence"/>
</dbReference>
<gene>
    <name evidence="1" type="ORF">QR98_0091670</name>
</gene>
<dbReference type="AlphaFoldDB" id="A0A132AHY1"/>
<reference evidence="1 2" key="1">
    <citation type="journal article" date="2015" name="Parasit. Vectors">
        <title>Draft genome of the scabies mite.</title>
        <authorList>
            <person name="Rider S.D.Jr."/>
            <person name="Morgan M.S."/>
            <person name="Arlian L.G."/>
        </authorList>
    </citation>
    <scope>NUCLEOTIDE SEQUENCE [LARGE SCALE GENOMIC DNA]</scope>
    <source>
        <strain evidence="1">Arlian Lab</strain>
    </source>
</reference>
<organism evidence="1 2">
    <name type="scientific">Sarcoptes scabiei</name>
    <name type="common">Itch mite</name>
    <name type="synonym">Acarus scabiei</name>
    <dbReference type="NCBI Taxonomy" id="52283"/>
    <lineage>
        <taxon>Eukaryota</taxon>
        <taxon>Metazoa</taxon>
        <taxon>Ecdysozoa</taxon>
        <taxon>Arthropoda</taxon>
        <taxon>Chelicerata</taxon>
        <taxon>Arachnida</taxon>
        <taxon>Acari</taxon>
        <taxon>Acariformes</taxon>
        <taxon>Sarcoptiformes</taxon>
        <taxon>Astigmata</taxon>
        <taxon>Psoroptidia</taxon>
        <taxon>Sarcoptoidea</taxon>
        <taxon>Sarcoptidae</taxon>
        <taxon>Sarcoptinae</taxon>
        <taxon>Sarcoptes</taxon>
    </lineage>
</organism>
<evidence type="ECO:0000313" key="1">
    <source>
        <dbReference type="EMBL" id="KPM10608.1"/>
    </source>
</evidence>
<dbReference type="EMBL" id="JXLN01015548">
    <property type="protein sequence ID" value="KPM10608.1"/>
    <property type="molecule type" value="Genomic_DNA"/>
</dbReference>
<name>A0A132AHY1_SARSC</name>
<sequence>MKEKKSKREEEEEEERGGRKQYNRVKIELNIGLIKIFLKTSNCPLRSFSIKPT</sequence>
<evidence type="ECO:0000313" key="2">
    <source>
        <dbReference type="Proteomes" id="UP000616769"/>
    </source>
</evidence>